<dbReference type="InterPro" id="IPR007396">
    <property type="entry name" value="TR_PAI2-type"/>
</dbReference>
<feature type="compositionally biased region" description="Basic and acidic residues" evidence="1">
    <location>
        <begin position="179"/>
        <end position="195"/>
    </location>
</feature>
<dbReference type="InterPro" id="IPR012349">
    <property type="entry name" value="Split_barrel_FMN-bd"/>
</dbReference>
<proteinExistence type="predicted"/>
<dbReference type="PANTHER" id="PTHR35802:SF1">
    <property type="entry name" value="PROTEASE SYNTHASE AND SPORULATION PROTEIN PAI 2"/>
    <property type="match status" value="1"/>
</dbReference>
<reference evidence="2 3" key="1">
    <citation type="submission" date="2023-02" db="EMBL/GenBank/DDBJ databases">
        <title>Bacterial whole genome sequence for Curvibacter sp. HBC28.</title>
        <authorList>
            <person name="Le V."/>
            <person name="Ko S.-R."/>
            <person name="Ahn C.-Y."/>
            <person name="Oh H.-M."/>
        </authorList>
    </citation>
    <scope>NUCLEOTIDE SEQUENCE [LARGE SCALE GENOMIC DNA]</scope>
    <source>
        <strain evidence="2 3">HBC28</strain>
    </source>
</reference>
<dbReference type="RefSeq" id="WP_273926024.1">
    <property type="nucleotide sequence ID" value="NZ_JAQSIN010000001.1"/>
</dbReference>
<evidence type="ECO:0000256" key="1">
    <source>
        <dbReference type="SAM" id="MobiDB-lite"/>
    </source>
</evidence>
<dbReference type="Gene3D" id="2.30.110.10">
    <property type="entry name" value="Electron Transport, Fmn-binding Protein, Chain A"/>
    <property type="match status" value="1"/>
</dbReference>
<dbReference type="PANTHER" id="PTHR35802">
    <property type="entry name" value="PROTEASE SYNTHASE AND SPORULATION PROTEIN PAI 2"/>
    <property type="match status" value="1"/>
</dbReference>
<accession>A0ABT5MH27</accession>
<dbReference type="PIRSF" id="PIRSF010372">
    <property type="entry name" value="PaiB"/>
    <property type="match status" value="1"/>
</dbReference>
<comment type="caution">
    <text evidence="2">The sequence shown here is derived from an EMBL/GenBank/DDBJ whole genome shotgun (WGS) entry which is preliminary data.</text>
</comment>
<evidence type="ECO:0000313" key="2">
    <source>
        <dbReference type="EMBL" id="MDD0814411.1"/>
    </source>
</evidence>
<sequence length="220" mass="24411">MYIPPHFAEQSPEELQRVMRDHPLGMLVTHGETGLDADHIPFAFDAQAGPHGTLSAHVARANPLWQRCPSGSPVMVVFRGAQAYISPNWYPSKHEAHRQVPTWNYEVVHAHGVLTVHDDERFVRRLLAGLTKRHEAAEPRPWKMGDSAPEFIDGLLQHIVGIEIAITSLVGKFKLSQNKEVRDRQGAADTLEERQQPGLAQAMRQTLPGSQSQSGRSSAG</sequence>
<keyword evidence="3" id="KW-1185">Reference proteome</keyword>
<dbReference type="Proteomes" id="UP001528672">
    <property type="component" value="Unassembled WGS sequence"/>
</dbReference>
<gene>
    <name evidence="2" type="ORF">PSQ39_07195</name>
</gene>
<organism evidence="2 3">
    <name type="scientific">Curvibacter microcysteis</name>
    <dbReference type="NCBI Taxonomy" id="3026419"/>
    <lineage>
        <taxon>Bacteria</taxon>
        <taxon>Pseudomonadati</taxon>
        <taxon>Pseudomonadota</taxon>
        <taxon>Betaproteobacteria</taxon>
        <taxon>Burkholderiales</taxon>
        <taxon>Comamonadaceae</taxon>
        <taxon>Curvibacter</taxon>
    </lineage>
</organism>
<dbReference type="SUPFAM" id="SSF50475">
    <property type="entry name" value="FMN-binding split barrel"/>
    <property type="match status" value="1"/>
</dbReference>
<feature type="compositionally biased region" description="Low complexity" evidence="1">
    <location>
        <begin position="209"/>
        <end position="220"/>
    </location>
</feature>
<evidence type="ECO:0000313" key="3">
    <source>
        <dbReference type="Proteomes" id="UP001528672"/>
    </source>
</evidence>
<name>A0ABT5MH27_9BURK</name>
<protein>
    <submittedName>
        <fullName evidence="2">FMN-binding negative transcriptional regulator</fullName>
    </submittedName>
</protein>
<feature type="region of interest" description="Disordered" evidence="1">
    <location>
        <begin position="179"/>
        <end position="220"/>
    </location>
</feature>
<dbReference type="EMBL" id="JAQSIO010000002">
    <property type="protein sequence ID" value="MDD0814411.1"/>
    <property type="molecule type" value="Genomic_DNA"/>
</dbReference>
<dbReference type="Pfam" id="PF04299">
    <property type="entry name" value="FMN_bind_2"/>
    <property type="match status" value="1"/>
</dbReference>